<sequence length="77" mass="8629">MHLSFYLGTTVLAEANVRKRSIICQLLQLTLFLTRRHVDQPSALGFLQQSLLTLPATEDVRCATPRTNQEWVSSSGV</sequence>
<evidence type="ECO:0000313" key="1">
    <source>
        <dbReference type="EMBL" id="KAG8182601.1"/>
    </source>
</evidence>
<proteinExistence type="predicted"/>
<gene>
    <name evidence="1" type="ORF">JTE90_021737</name>
</gene>
<name>A0AAV6UEU5_9ARAC</name>
<dbReference type="Proteomes" id="UP000827092">
    <property type="component" value="Unassembled WGS sequence"/>
</dbReference>
<evidence type="ECO:0000313" key="2">
    <source>
        <dbReference type="Proteomes" id="UP000827092"/>
    </source>
</evidence>
<comment type="caution">
    <text evidence="1">The sequence shown here is derived from an EMBL/GenBank/DDBJ whole genome shotgun (WGS) entry which is preliminary data.</text>
</comment>
<protein>
    <submittedName>
        <fullName evidence="1">Uncharacterized protein</fullName>
    </submittedName>
</protein>
<dbReference type="AlphaFoldDB" id="A0AAV6UEU5"/>
<accession>A0AAV6UEU5</accession>
<keyword evidence="2" id="KW-1185">Reference proteome</keyword>
<organism evidence="1 2">
    <name type="scientific">Oedothorax gibbosus</name>
    <dbReference type="NCBI Taxonomy" id="931172"/>
    <lineage>
        <taxon>Eukaryota</taxon>
        <taxon>Metazoa</taxon>
        <taxon>Ecdysozoa</taxon>
        <taxon>Arthropoda</taxon>
        <taxon>Chelicerata</taxon>
        <taxon>Arachnida</taxon>
        <taxon>Araneae</taxon>
        <taxon>Araneomorphae</taxon>
        <taxon>Entelegynae</taxon>
        <taxon>Araneoidea</taxon>
        <taxon>Linyphiidae</taxon>
        <taxon>Erigoninae</taxon>
        <taxon>Oedothorax</taxon>
    </lineage>
</organism>
<dbReference type="EMBL" id="JAFNEN010000458">
    <property type="protein sequence ID" value="KAG8182601.1"/>
    <property type="molecule type" value="Genomic_DNA"/>
</dbReference>
<reference evidence="1 2" key="1">
    <citation type="journal article" date="2022" name="Nat. Ecol. Evol.">
        <title>A masculinizing supergene underlies an exaggerated male reproductive morph in a spider.</title>
        <authorList>
            <person name="Hendrickx F."/>
            <person name="De Corte Z."/>
            <person name="Sonet G."/>
            <person name="Van Belleghem S.M."/>
            <person name="Kostlbacher S."/>
            <person name="Vangestel C."/>
        </authorList>
    </citation>
    <scope>NUCLEOTIDE SEQUENCE [LARGE SCALE GENOMIC DNA]</scope>
    <source>
        <strain evidence="1">W744_W776</strain>
    </source>
</reference>